<dbReference type="SUPFAM" id="SSF100950">
    <property type="entry name" value="NagB/RpiA/CoA transferase-like"/>
    <property type="match status" value="2"/>
</dbReference>
<dbReference type="Gene3D" id="3.40.1080.10">
    <property type="entry name" value="Glutaconate Coenzyme A-transferase"/>
    <property type="match status" value="2"/>
</dbReference>
<evidence type="ECO:0000313" key="1">
    <source>
        <dbReference type="EMBL" id="MDQ0517321.1"/>
    </source>
</evidence>
<dbReference type="InterPro" id="IPR037171">
    <property type="entry name" value="NagB/RpiA_transferase-like"/>
</dbReference>
<dbReference type="EMBL" id="JAUSWJ010000001">
    <property type="protein sequence ID" value="MDQ0517321.1"/>
    <property type="molecule type" value="Genomic_DNA"/>
</dbReference>
<dbReference type="SMART" id="SM00882">
    <property type="entry name" value="CoA_trans"/>
    <property type="match status" value="2"/>
</dbReference>
<dbReference type="Proteomes" id="UP001223743">
    <property type="component" value="Unassembled WGS sequence"/>
</dbReference>
<sequence>MGESLVKPNRPAFTSVEALAALVADGDVFGVGGHHFARLPMRLLAAIAARGVRELRYTSWAGGLALEYLLEAGAVASADLCFSSLDIFGLPPRFRAAAESGSLAVRDWTALAMIEALHAAQKNLPSLPFQLPTGSAMMERIPGARTAADPVTGEAVGVIPPLRLDTLILHAARADESGNVQILGARALDLAMIGAARKVLVTVEEIVPVGHLAEAGRQTVITRNQVTAIAQAPGGAWPTSSLPFYATDYAALAEAFASGRPLAESFASRPVAGHVVAAAAIRPADLPVRFPAVHAAPEAPTIDEIMAARIAAELDDESFASAGAVSPLANVAYRLAKATHAPNMIIATFSCGHVDIAPSPLLLSLVEGLDAATAAAHAGGDDTYAAYYQAGAVTHEIIGAAQIDRRGRVNNLAIRRRNGAMLRLPGQGGMADVANMHRDYALYVPRHTPLAFVEAVDIASSGRGLARAEERMRAGFRPGKARVFTDLCVFRLDEDSGELVVDELMPGVTREVVTEATGFAVTFAADCRPVALPDAASFDILRHRIDPLGLRKLEFVVARERGDLIAAIIAADRALVERLGRTTA</sequence>
<gene>
    <name evidence="1" type="ORF">QO015_002934</name>
</gene>
<proteinExistence type="predicted"/>
<protein>
    <submittedName>
        <fullName evidence="1">Glutaconate CoA-transferase subunit A</fullName>
        <ecNumber evidence="1">2.8.3.12</ecNumber>
    </submittedName>
</protein>
<dbReference type="PANTHER" id="PTHR43293:SF3">
    <property type="entry name" value="CHOLESTEROL RING-CLEAVING HYDROLASE IPDB SUBUNIT"/>
    <property type="match status" value="1"/>
</dbReference>
<dbReference type="InterPro" id="IPR004165">
    <property type="entry name" value="CoA_trans_fam_I"/>
</dbReference>
<dbReference type="EC" id="2.8.3.12" evidence="1"/>
<dbReference type="RefSeq" id="WP_266278513.1">
    <property type="nucleotide sequence ID" value="NZ_JAPKNF010000001.1"/>
</dbReference>
<comment type="caution">
    <text evidence="1">The sequence shown here is derived from an EMBL/GenBank/DDBJ whole genome shotgun (WGS) entry which is preliminary data.</text>
</comment>
<keyword evidence="2" id="KW-1185">Reference proteome</keyword>
<organism evidence="1 2">
    <name type="scientific">Kaistia geumhonensis</name>
    <dbReference type="NCBI Taxonomy" id="410839"/>
    <lineage>
        <taxon>Bacteria</taxon>
        <taxon>Pseudomonadati</taxon>
        <taxon>Pseudomonadota</taxon>
        <taxon>Alphaproteobacteria</taxon>
        <taxon>Hyphomicrobiales</taxon>
        <taxon>Kaistiaceae</taxon>
        <taxon>Kaistia</taxon>
    </lineage>
</organism>
<name>A0ABU0M8P6_9HYPH</name>
<evidence type="ECO:0000313" key="2">
    <source>
        <dbReference type="Proteomes" id="UP001223743"/>
    </source>
</evidence>
<accession>A0ABU0M8P6</accession>
<dbReference type="PANTHER" id="PTHR43293">
    <property type="entry name" value="ACETATE COA-TRANSFERASE YDIF"/>
    <property type="match status" value="1"/>
</dbReference>
<dbReference type="GO" id="GO:0018730">
    <property type="term" value="F:glutaconate CoA-transferase activity"/>
    <property type="evidence" value="ECO:0007669"/>
    <property type="project" value="UniProtKB-EC"/>
</dbReference>
<dbReference type="Pfam" id="PF01144">
    <property type="entry name" value="CoA_trans"/>
    <property type="match status" value="2"/>
</dbReference>
<keyword evidence="1" id="KW-0808">Transferase</keyword>
<reference evidence="1 2" key="1">
    <citation type="submission" date="2023-07" db="EMBL/GenBank/DDBJ databases">
        <title>Genomic Encyclopedia of Type Strains, Phase IV (KMG-IV): sequencing the most valuable type-strain genomes for metagenomic binning, comparative biology and taxonomic classification.</title>
        <authorList>
            <person name="Goeker M."/>
        </authorList>
    </citation>
    <scope>NUCLEOTIDE SEQUENCE [LARGE SCALE GENOMIC DNA]</scope>
    <source>
        <strain evidence="1 2">B1-1</strain>
    </source>
</reference>